<evidence type="ECO:0000313" key="2">
    <source>
        <dbReference type="EMBL" id="RRT64324.1"/>
    </source>
</evidence>
<evidence type="ECO:0000313" key="3">
    <source>
        <dbReference type="Proteomes" id="UP000287651"/>
    </source>
</evidence>
<gene>
    <name evidence="2" type="ORF">B296_00018854</name>
</gene>
<dbReference type="Proteomes" id="UP000287651">
    <property type="component" value="Unassembled WGS sequence"/>
</dbReference>
<evidence type="ECO:0000256" key="1">
    <source>
        <dbReference type="SAM" id="MobiDB-lite"/>
    </source>
</evidence>
<comment type="caution">
    <text evidence="2">The sequence shown here is derived from an EMBL/GenBank/DDBJ whole genome shotgun (WGS) entry which is preliminary data.</text>
</comment>
<dbReference type="AlphaFoldDB" id="A0A426ZK88"/>
<proteinExistence type="predicted"/>
<name>A0A426ZK88_ENSVE</name>
<feature type="region of interest" description="Disordered" evidence="1">
    <location>
        <begin position="78"/>
        <end position="153"/>
    </location>
</feature>
<accession>A0A426ZK88</accession>
<reference evidence="2 3" key="1">
    <citation type="journal article" date="2014" name="Agronomy (Basel)">
        <title>A Draft Genome Sequence for Ensete ventricosum, the Drought-Tolerant Tree Against Hunger.</title>
        <authorList>
            <person name="Harrison J."/>
            <person name="Moore K.A."/>
            <person name="Paszkiewicz K."/>
            <person name="Jones T."/>
            <person name="Grant M."/>
            <person name="Ambacheew D."/>
            <person name="Muzemil S."/>
            <person name="Studholme D.J."/>
        </authorList>
    </citation>
    <scope>NUCLEOTIDE SEQUENCE [LARGE SCALE GENOMIC DNA]</scope>
</reference>
<sequence>MPQIATAPSAPQSGITDGGQSALTLDRYWWLFTDPGLTPPVHASQVVTTEAFLGLAHQVQALTGMIQAIVPYIPQLAQATAPPRSEPQRAPTNQEGSREPPVLVQPGPIEPSPPKTRSETPSIISKKSAAPHLGIEHPHQDQDTLSSDSTNSFQVQLRRINERLNEV</sequence>
<dbReference type="EMBL" id="AMZH03006238">
    <property type="protein sequence ID" value="RRT64324.1"/>
    <property type="molecule type" value="Genomic_DNA"/>
</dbReference>
<organism evidence="2 3">
    <name type="scientific">Ensete ventricosum</name>
    <name type="common">Abyssinian banana</name>
    <name type="synonym">Musa ensete</name>
    <dbReference type="NCBI Taxonomy" id="4639"/>
    <lineage>
        <taxon>Eukaryota</taxon>
        <taxon>Viridiplantae</taxon>
        <taxon>Streptophyta</taxon>
        <taxon>Embryophyta</taxon>
        <taxon>Tracheophyta</taxon>
        <taxon>Spermatophyta</taxon>
        <taxon>Magnoliopsida</taxon>
        <taxon>Liliopsida</taxon>
        <taxon>Zingiberales</taxon>
        <taxon>Musaceae</taxon>
        <taxon>Ensete</taxon>
    </lineage>
</organism>
<feature type="compositionally biased region" description="Polar residues" evidence="1">
    <location>
        <begin position="143"/>
        <end position="153"/>
    </location>
</feature>
<protein>
    <submittedName>
        <fullName evidence="2">Uncharacterized protein</fullName>
    </submittedName>
</protein>